<proteinExistence type="predicted"/>
<dbReference type="RefSeq" id="WP_123521318.1">
    <property type="nucleotide sequence ID" value="NZ_JBHLWF010000005.1"/>
</dbReference>
<dbReference type="EMBL" id="SMAF01000001">
    <property type="protein sequence ID" value="TCT01400.1"/>
    <property type="molecule type" value="Genomic_DNA"/>
</dbReference>
<reference evidence="3 4" key="1">
    <citation type="submission" date="2019-03" db="EMBL/GenBank/DDBJ databases">
        <title>Genomic Encyclopedia of Type Strains, Phase IV (KMG-IV): sequencing the most valuable type-strain genomes for metagenomic binning, comparative biology and taxonomic classification.</title>
        <authorList>
            <person name="Goeker M."/>
        </authorList>
    </citation>
    <scope>NUCLEOTIDE SEQUENCE [LARGE SCALE GENOMIC DNA]</scope>
    <source>
        <strain evidence="3 4">DSM 21944</strain>
    </source>
</reference>
<dbReference type="Gene3D" id="3.50.50.60">
    <property type="entry name" value="FAD/NAD(P)-binding domain"/>
    <property type="match status" value="2"/>
</dbReference>
<comment type="caution">
    <text evidence="3">The sequence shown here is derived from an EMBL/GenBank/DDBJ whole genome shotgun (WGS) entry which is preliminary data.</text>
</comment>
<keyword evidence="1" id="KW-0560">Oxidoreductase</keyword>
<name>A0A4S3L0H5_9GAMM</name>
<gene>
    <name evidence="3" type="ORF">EDC25_101267</name>
</gene>
<organism evidence="3 4">
    <name type="scientific">Pseudofulvimonas gallinarii</name>
    <dbReference type="NCBI Taxonomy" id="634155"/>
    <lineage>
        <taxon>Bacteria</taxon>
        <taxon>Pseudomonadati</taxon>
        <taxon>Pseudomonadota</taxon>
        <taxon>Gammaproteobacteria</taxon>
        <taxon>Lysobacterales</taxon>
        <taxon>Rhodanobacteraceae</taxon>
        <taxon>Pseudofulvimonas</taxon>
    </lineage>
</organism>
<dbReference type="AlphaFoldDB" id="A0A4S3L0H5"/>
<dbReference type="PROSITE" id="PS51257">
    <property type="entry name" value="PROKAR_LIPOPROTEIN"/>
    <property type="match status" value="1"/>
</dbReference>
<dbReference type="SUPFAM" id="SSF54373">
    <property type="entry name" value="FAD-linked reductases, C-terminal domain"/>
    <property type="match status" value="1"/>
</dbReference>
<dbReference type="InterPro" id="IPR036188">
    <property type="entry name" value="FAD/NAD-bd_sf"/>
</dbReference>
<dbReference type="PANTHER" id="PTHR13847:SF289">
    <property type="entry name" value="GLYCINE OXIDASE"/>
    <property type="match status" value="1"/>
</dbReference>
<evidence type="ECO:0000259" key="2">
    <source>
        <dbReference type="Pfam" id="PF01266"/>
    </source>
</evidence>
<dbReference type="Gene3D" id="3.30.9.10">
    <property type="entry name" value="D-Amino Acid Oxidase, subunit A, domain 2"/>
    <property type="match status" value="1"/>
</dbReference>
<dbReference type="SUPFAM" id="SSF51905">
    <property type="entry name" value="FAD/NAD(P)-binding domain"/>
    <property type="match status" value="1"/>
</dbReference>
<dbReference type="Proteomes" id="UP000294599">
    <property type="component" value="Unassembled WGS sequence"/>
</dbReference>
<evidence type="ECO:0000256" key="1">
    <source>
        <dbReference type="ARBA" id="ARBA00023002"/>
    </source>
</evidence>
<accession>A0A4S3L0H5</accession>
<evidence type="ECO:0000313" key="3">
    <source>
        <dbReference type="EMBL" id="TCT01400.1"/>
    </source>
</evidence>
<evidence type="ECO:0000313" key="4">
    <source>
        <dbReference type="Proteomes" id="UP000294599"/>
    </source>
</evidence>
<protein>
    <submittedName>
        <fullName evidence="3">D-amino acid dehydrogenase small subunit</fullName>
    </submittedName>
</protein>
<dbReference type="OrthoDB" id="9805337at2"/>
<dbReference type="InterPro" id="IPR006076">
    <property type="entry name" value="FAD-dep_OxRdtase"/>
</dbReference>
<dbReference type="Pfam" id="PF01266">
    <property type="entry name" value="DAO"/>
    <property type="match status" value="1"/>
</dbReference>
<dbReference type="GO" id="GO:0005737">
    <property type="term" value="C:cytoplasm"/>
    <property type="evidence" value="ECO:0007669"/>
    <property type="project" value="TreeGrafter"/>
</dbReference>
<sequence length="418" mass="45968">MTDNRHDVLIVGAGVIGLACAWSLLRAGRQVTVVDARHVAAGASHGNCGTITPSHAPPLPMPGMPMQVLRWMLRKDAPFHVSPRWDPALYGWMMRALRRCNRQDFEQTAVIRAELLKASRELLAQWVERDRLDCEFEQTGTIYAFIDKAGFDGYRWHQQMLAGLDIECRRLDGDALRSLEPALNDRAVGGYLHPGDAHLRPERYTAELARCVRAAGGSIVEGTQVASLLRANGRVGGIVLEDGRSWRAESVLLAAGSWSPELVQPLDLRLPVQPGKGYSITYERPALAPAIPLVLKERSVCVTAWSSGFRLGSTMEFAGYDSSLNSVRLGALTRAAHEYLREPEGPVQREQWCGWRPMTPDDLPVIGPVSRHPGLWIATGHGMLGVTLSAVTGELVAAQMTGRVPPWNARPLSPDRFN</sequence>
<keyword evidence="4" id="KW-1185">Reference proteome</keyword>
<dbReference type="GO" id="GO:0016491">
    <property type="term" value="F:oxidoreductase activity"/>
    <property type="evidence" value="ECO:0007669"/>
    <property type="project" value="UniProtKB-KW"/>
</dbReference>
<feature type="domain" description="FAD dependent oxidoreductase" evidence="2">
    <location>
        <begin position="7"/>
        <end position="398"/>
    </location>
</feature>
<dbReference type="PANTHER" id="PTHR13847">
    <property type="entry name" value="SARCOSINE DEHYDROGENASE-RELATED"/>
    <property type="match status" value="1"/>
</dbReference>